<reference evidence="2 3" key="1">
    <citation type="submission" date="2014-04" db="EMBL/GenBank/DDBJ databases">
        <title>Evolutionary Origins and Diversification of the Mycorrhizal Mutualists.</title>
        <authorList>
            <consortium name="DOE Joint Genome Institute"/>
            <consortium name="Mycorrhizal Genomics Consortium"/>
            <person name="Kohler A."/>
            <person name="Kuo A."/>
            <person name="Nagy L.G."/>
            <person name="Floudas D."/>
            <person name="Copeland A."/>
            <person name="Barry K.W."/>
            <person name="Cichocki N."/>
            <person name="Veneault-Fourrey C."/>
            <person name="LaButti K."/>
            <person name="Lindquist E.A."/>
            <person name="Lipzen A."/>
            <person name="Lundell T."/>
            <person name="Morin E."/>
            <person name="Murat C."/>
            <person name="Riley R."/>
            <person name="Ohm R."/>
            <person name="Sun H."/>
            <person name="Tunlid A."/>
            <person name="Henrissat B."/>
            <person name="Grigoriev I.V."/>
            <person name="Hibbett D.S."/>
            <person name="Martin F."/>
        </authorList>
    </citation>
    <scope>NUCLEOTIDE SEQUENCE [LARGE SCALE GENOMIC DNA]</scope>
    <source>
        <strain evidence="2 3">Koide BX008</strain>
    </source>
</reference>
<dbReference type="InterPro" id="IPR032675">
    <property type="entry name" value="LRR_dom_sf"/>
</dbReference>
<dbReference type="STRING" id="946122.A0A0C2XIF8"/>
<dbReference type="Gene3D" id="3.80.10.10">
    <property type="entry name" value="Ribonuclease Inhibitor"/>
    <property type="match status" value="1"/>
</dbReference>
<dbReference type="AlphaFoldDB" id="A0A0C2XIF8"/>
<dbReference type="EMBL" id="KN818227">
    <property type="protein sequence ID" value="KIL68763.1"/>
    <property type="molecule type" value="Genomic_DNA"/>
</dbReference>
<evidence type="ECO:0000313" key="3">
    <source>
        <dbReference type="Proteomes" id="UP000054549"/>
    </source>
</evidence>
<feature type="compositionally biased region" description="Low complexity" evidence="1">
    <location>
        <begin position="53"/>
        <end position="73"/>
    </location>
</feature>
<evidence type="ECO:0000256" key="1">
    <source>
        <dbReference type="SAM" id="MobiDB-lite"/>
    </source>
</evidence>
<feature type="region of interest" description="Disordered" evidence="1">
    <location>
        <begin position="1"/>
        <end position="135"/>
    </location>
</feature>
<feature type="compositionally biased region" description="Basic and acidic residues" evidence="1">
    <location>
        <begin position="118"/>
        <end position="129"/>
    </location>
</feature>
<name>A0A0C2XIF8_AMAMK</name>
<dbReference type="HOGENOM" id="CLU_030811_0_0_1"/>
<dbReference type="InParanoid" id="A0A0C2XIF8"/>
<evidence type="ECO:0000313" key="2">
    <source>
        <dbReference type="EMBL" id="KIL68763.1"/>
    </source>
</evidence>
<gene>
    <name evidence="2" type="ORF">M378DRAFT_8219</name>
</gene>
<organism evidence="2 3">
    <name type="scientific">Amanita muscaria (strain Koide BX008)</name>
    <dbReference type="NCBI Taxonomy" id="946122"/>
    <lineage>
        <taxon>Eukaryota</taxon>
        <taxon>Fungi</taxon>
        <taxon>Dikarya</taxon>
        <taxon>Basidiomycota</taxon>
        <taxon>Agaricomycotina</taxon>
        <taxon>Agaricomycetes</taxon>
        <taxon>Agaricomycetidae</taxon>
        <taxon>Agaricales</taxon>
        <taxon>Pluteineae</taxon>
        <taxon>Amanitaceae</taxon>
        <taxon>Amanita</taxon>
    </lineage>
</organism>
<feature type="compositionally biased region" description="Basic and acidic residues" evidence="1">
    <location>
        <begin position="1"/>
        <end position="28"/>
    </location>
</feature>
<protein>
    <submittedName>
        <fullName evidence="2">Uncharacterized protein</fullName>
    </submittedName>
</protein>
<dbReference type="Proteomes" id="UP000054549">
    <property type="component" value="Unassembled WGS sequence"/>
</dbReference>
<keyword evidence="3" id="KW-1185">Reference proteome</keyword>
<proteinExistence type="predicted"/>
<feature type="compositionally biased region" description="Polar residues" evidence="1">
    <location>
        <begin position="41"/>
        <end position="52"/>
    </location>
</feature>
<dbReference type="OrthoDB" id="3016965at2759"/>
<accession>A0A0C2XIF8</accession>
<sequence length="614" mass="69295">MSCIRPEEIQERETSEKTAEVERQELHDNASSIAAVPPHSSDISLNSEPHSQTSTDVTESSSAASSTSPASVAEEQRRHAKPRQTSSSGKVVNIQAEESLLEEPEGVPGQNEANGHPLRSETGEKRSDSQQEEGNNMADRLKIAWKGGSDFMATNEAPRLGQMSQASNNISPCGRLNDDVLREIFIHCIISDSYIHYYNQNISHLFTVGGSGPKHPIRQLPQLSVSQVCSSWRDIALLTPQLWDNIWILDLSEANLTTAREYLSRAGTQPVSIAIRDWGEEQDWPWCSQVTDFLSSYRIRSLGLLVMRKMPRFHPVLPDLPQRSVAELESLSIDSEHQEETQIDLNDTRYPKLAVVRIRGAYKISSFNNINSSLRKFDGTSLSPMTVIESWDLLSHCPSLEESRLWITRVNGSRRPVSVPQIHLQRLRILVLELLDSESERDEIPFSTFIEALSLPVLKDLRLMLKGRAVTWSATAFQSLAHRSNYFPRLRTFYLEDSNSIIDAGILLASMPRLKSIEICSRCVNVNKVIFDHLTLNGLADGSLTPRLQFLKVGRISDTESFLDMVESRMKKAQMSSNGVPALFEEIVLDDTGYHVRRRDMRQRGIPVRSYFKW</sequence>